<dbReference type="InterPro" id="IPR055754">
    <property type="entry name" value="DUF7330"/>
</dbReference>
<dbReference type="AlphaFoldDB" id="A0AAD2K894"/>
<evidence type="ECO:0000313" key="3">
    <source>
        <dbReference type="Proteomes" id="UP001295794"/>
    </source>
</evidence>
<proteinExistence type="predicted"/>
<evidence type="ECO:0000259" key="1">
    <source>
        <dbReference type="Pfam" id="PF24016"/>
    </source>
</evidence>
<dbReference type="Proteomes" id="UP001295794">
    <property type="component" value="Unassembled WGS sequence"/>
</dbReference>
<comment type="caution">
    <text evidence="2">The sequence shown here is derived from an EMBL/GenBank/DDBJ whole genome shotgun (WGS) entry which is preliminary data.</text>
</comment>
<reference evidence="2" key="1">
    <citation type="submission" date="2023-11" db="EMBL/GenBank/DDBJ databases">
        <authorList>
            <person name="De Vega J J."/>
            <person name="De Vega J J."/>
        </authorList>
    </citation>
    <scope>NUCLEOTIDE SEQUENCE</scope>
</reference>
<feature type="domain" description="DUF7330" evidence="1">
    <location>
        <begin position="268"/>
        <end position="367"/>
    </location>
</feature>
<accession>A0AAD2K894</accession>
<dbReference type="Pfam" id="PF24016">
    <property type="entry name" value="DUF7330"/>
    <property type="match status" value="1"/>
</dbReference>
<organism evidence="2 3">
    <name type="scientific">Mycena citricolor</name>
    <dbReference type="NCBI Taxonomy" id="2018698"/>
    <lineage>
        <taxon>Eukaryota</taxon>
        <taxon>Fungi</taxon>
        <taxon>Dikarya</taxon>
        <taxon>Basidiomycota</taxon>
        <taxon>Agaricomycotina</taxon>
        <taxon>Agaricomycetes</taxon>
        <taxon>Agaricomycetidae</taxon>
        <taxon>Agaricales</taxon>
        <taxon>Marasmiineae</taxon>
        <taxon>Mycenaceae</taxon>
        <taxon>Mycena</taxon>
    </lineage>
</organism>
<keyword evidence="3" id="KW-1185">Reference proteome</keyword>
<gene>
    <name evidence="2" type="ORF">MYCIT1_LOCUS38081</name>
</gene>
<protein>
    <recommendedName>
        <fullName evidence="1">DUF7330 domain-containing protein</fullName>
    </recommendedName>
</protein>
<name>A0AAD2K894_9AGAR</name>
<dbReference type="EMBL" id="CAVNYO010000480">
    <property type="protein sequence ID" value="CAK5284680.1"/>
    <property type="molecule type" value="Genomic_DNA"/>
</dbReference>
<sequence length="433" mass="46431">MDSKTDIEKGHLELSVSAPAPTQSGLTARWSLRKTCVLALVTWAAFQYFMREPAYPIPSDLSLRDCVSRWDEFSDSAATAHFTFGVPQETLLLVSKGAYSSGNLRISATEDRDDTAEVKVIVRYRDQERRDAAKVCLIERGEGELGVGLFTSQMGREFPNRRNRLEFDVELVLPRSAFVKTLETDVGNFGHDVQSLENVGHLSLKGSNGAISTGAISASEASLSTSNGVIVTERVTASSIVLRSSNGAISGILNATESIDVSTSNGRVDLSLVLEGKDDDVVKNLSVKTSNSDVMANVTLSTASAQGGCFTLLTQTSNGRLDTRILSAPLDSTLKIEARTSNNAASLALPAAYEGSFSVATSNGPATVHRVEGRERDPRCVVAGDDCEPRERQVKITAPRKGQAAGTVYWDEGNASRGEVTLKTSNANADIYI</sequence>
<evidence type="ECO:0000313" key="2">
    <source>
        <dbReference type="EMBL" id="CAK5284680.1"/>
    </source>
</evidence>